<reference evidence="2" key="1">
    <citation type="journal article" date="2015" name="Genome Announc.">
        <title>Draft genome sequence of the cellulolytic fungus Chaetomium globosum.</title>
        <authorList>
            <person name="Cuomo C.A."/>
            <person name="Untereiner W.A."/>
            <person name="Ma L.-J."/>
            <person name="Grabherr M."/>
            <person name="Birren B.W."/>
        </authorList>
    </citation>
    <scope>NUCLEOTIDE SEQUENCE [LARGE SCALE GENOMIC DNA]</scope>
    <source>
        <strain evidence="2">ATCC 6205 / CBS 148.51 / DSM 1962 / NBRC 6347 / NRRL 1970</strain>
    </source>
</reference>
<organism evidence="1 2">
    <name type="scientific">Chaetomium globosum (strain ATCC 6205 / CBS 148.51 / DSM 1962 / NBRC 6347 / NRRL 1970)</name>
    <name type="common">Soil fungus</name>
    <dbReference type="NCBI Taxonomy" id="306901"/>
    <lineage>
        <taxon>Eukaryota</taxon>
        <taxon>Fungi</taxon>
        <taxon>Dikarya</taxon>
        <taxon>Ascomycota</taxon>
        <taxon>Pezizomycotina</taxon>
        <taxon>Sordariomycetes</taxon>
        <taxon>Sordariomycetidae</taxon>
        <taxon>Sordariales</taxon>
        <taxon>Chaetomiaceae</taxon>
        <taxon>Chaetomium</taxon>
    </lineage>
</organism>
<keyword evidence="2" id="KW-1185">Reference proteome</keyword>
<protein>
    <submittedName>
        <fullName evidence="1">Uncharacterized protein</fullName>
    </submittedName>
</protein>
<dbReference type="RefSeq" id="XP_001221216.1">
    <property type="nucleotide sequence ID" value="XM_001221215.1"/>
</dbReference>
<evidence type="ECO:0000313" key="2">
    <source>
        <dbReference type="Proteomes" id="UP000001056"/>
    </source>
</evidence>
<accession>Q2HCQ9</accession>
<evidence type="ECO:0000313" key="1">
    <source>
        <dbReference type="EMBL" id="EAQ93760.1"/>
    </source>
</evidence>
<gene>
    <name evidence="1" type="ORF">CHGG_01995</name>
</gene>
<sequence length="85" mass="9243">MKECECNAEGSLASINPDHIKKRHAVFAGLVCTVQQEGIGIGLKNPSPSSWLARKTVCRGDASQSKYPYPEILWPGLRTGSRFPG</sequence>
<dbReference type="Proteomes" id="UP000001056">
    <property type="component" value="Unassembled WGS sequence"/>
</dbReference>
<dbReference type="InParanoid" id="Q2HCQ9"/>
<dbReference type="EMBL" id="CH408029">
    <property type="protein sequence ID" value="EAQ93760.1"/>
    <property type="molecule type" value="Genomic_DNA"/>
</dbReference>
<dbReference type="AlphaFoldDB" id="Q2HCQ9"/>
<dbReference type="VEuPathDB" id="FungiDB:CHGG_01995"/>
<proteinExistence type="predicted"/>
<name>Q2HCQ9_CHAGB</name>
<dbReference type="HOGENOM" id="CLU_2512421_0_0_1"/>
<dbReference type="GeneID" id="4386634"/>